<sequence length="128" mass="14667">MQTVLEKKVFLIDTLSADPSFILQHVQQDQIITQRDYNKLNHSYHTHEKIVTDLLDTVMNKGDATCCKFVDLLQREAVRECFPKLKQLFIPPPTAHNQDNPVKAASEVIQSAETCFMYDNKSVWSSLA</sequence>
<dbReference type="PROSITE" id="PS50209">
    <property type="entry name" value="CARD"/>
    <property type="match status" value="1"/>
</dbReference>
<organism evidence="2 3">
    <name type="scientific">Ameiurus melas</name>
    <name type="common">Black bullhead</name>
    <name type="synonym">Silurus melas</name>
    <dbReference type="NCBI Taxonomy" id="219545"/>
    <lineage>
        <taxon>Eukaryota</taxon>
        <taxon>Metazoa</taxon>
        <taxon>Chordata</taxon>
        <taxon>Craniata</taxon>
        <taxon>Vertebrata</taxon>
        <taxon>Euteleostomi</taxon>
        <taxon>Actinopterygii</taxon>
        <taxon>Neopterygii</taxon>
        <taxon>Teleostei</taxon>
        <taxon>Ostariophysi</taxon>
        <taxon>Siluriformes</taxon>
        <taxon>Ictaluridae</taxon>
        <taxon>Ameiurus</taxon>
    </lineage>
</organism>
<dbReference type="Pfam" id="PF00619">
    <property type="entry name" value="CARD"/>
    <property type="match status" value="1"/>
</dbReference>
<evidence type="ECO:0000313" key="3">
    <source>
        <dbReference type="Proteomes" id="UP000593565"/>
    </source>
</evidence>
<dbReference type="InterPro" id="IPR011029">
    <property type="entry name" value="DEATH-like_dom_sf"/>
</dbReference>
<protein>
    <recommendedName>
        <fullName evidence="1">CARD domain-containing protein</fullName>
    </recommendedName>
</protein>
<feature type="domain" description="CARD" evidence="1">
    <location>
        <begin position="1"/>
        <end position="74"/>
    </location>
</feature>
<evidence type="ECO:0000259" key="1">
    <source>
        <dbReference type="PROSITE" id="PS50209"/>
    </source>
</evidence>
<comment type="caution">
    <text evidence="2">The sequence shown here is derived from an EMBL/GenBank/DDBJ whole genome shotgun (WGS) entry which is preliminary data.</text>
</comment>
<dbReference type="Gene3D" id="1.10.533.10">
    <property type="entry name" value="Death Domain, Fas"/>
    <property type="match status" value="1"/>
</dbReference>
<reference evidence="2 3" key="1">
    <citation type="submission" date="2020-02" db="EMBL/GenBank/DDBJ databases">
        <title>A chromosome-scale genome assembly of the black bullhead catfish (Ameiurus melas).</title>
        <authorList>
            <person name="Wen M."/>
            <person name="Zham M."/>
            <person name="Cabau C."/>
            <person name="Klopp C."/>
            <person name="Donnadieu C."/>
            <person name="Roques C."/>
            <person name="Bouchez O."/>
            <person name="Lampietro C."/>
            <person name="Jouanno E."/>
            <person name="Herpin A."/>
            <person name="Louis A."/>
            <person name="Berthelot C."/>
            <person name="Parey E."/>
            <person name="Roest-Crollius H."/>
            <person name="Braasch I."/>
            <person name="Postlethwait J."/>
            <person name="Robinson-Rechavi M."/>
            <person name="Echchiki A."/>
            <person name="Begum T."/>
            <person name="Montfort J."/>
            <person name="Schartl M."/>
            <person name="Bobe J."/>
            <person name="Guiguen Y."/>
        </authorList>
    </citation>
    <scope>NUCLEOTIDE SEQUENCE [LARGE SCALE GENOMIC DNA]</scope>
    <source>
        <strain evidence="2">M_S1</strain>
        <tissue evidence="2">Blood</tissue>
    </source>
</reference>
<accession>A0A7J6AB60</accession>
<dbReference type="InterPro" id="IPR001315">
    <property type="entry name" value="CARD"/>
</dbReference>
<dbReference type="SUPFAM" id="SSF47986">
    <property type="entry name" value="DEATH domain"/>
    <property type="match status" value="1"/>
</dbReference>
<keyword evidence="3" id="KW-1185">Reference proteome</keyword>
<evidence type="ECO:0000313" key="2">
    <source>
        <dbReference type="EMBL" id="KAF4080063.1"/>
    </source>
</evidence>
<gene>
    <name evidence="2" type="ORF">AMELA_G00166150</name>
</gene>
<dbReference type="GO" id="GO:0042981">
    <property type="term" value="P:regulation of apoptotic process"/>
    <property type="evidence" value="ECO:0007669"/>
    <property type="project" value="InterPro"/>
</dbReference>
<dbReference type="CDD" id="cd01671">
    <property type="entry name" value="CARD"/>
    <property type="match status" value="1"/>
</dbReference>
<dbReference type="AlphaFoldDB" id="A0A7J6AB60"/>
<dbReference type="Proteomes" id="UP000593565">
    <property type="component" value="Unassembled WGS sequence"/>
</dbReference>
<name>A0A7J6AB60_AMEME</name>
<dbReference type="EMBL" id="JAAGNN010000014">
    <property type="protein sequence ID" value="KAF4080063.1"/>
    <property type="molecule type" value="Genomic_DNA"/>
</dbReference>
<proteinExistence type="predicted"/>